<dbReference type="SUPFAM" id="SSF81321">
    <property type="entry name" value="Family A G protein-coupled receptor-like"/>
    <property type="match status" value="1"/>
</dbReference>
<dbReference type="Proteomes" id="UP000025227">
    <property type="component" value="Unplaced"/>
</dbReference>
<feature type="transmembrane region" description="Helical" evidence="5">
    <location>
        <begin position="132"/>
        <end position="154"/>
    </location>
</feature>
<organism evidence="7 8">
    <name type="scientific">Haemonchus contortus</name>
    <name type="common">Barber pole worm</name>
    <dbReference type="NCBI Taxonomy" id="6289"/>
    <lineage>
        <taxon>Eukaryota</taxon>
        <taxon>Metazoa</taxon>
        <taxon>Ecdysozoa</taxon>
        <taxon>Nematoda</taxon>
        <taxon>Chromadorea</taxon>
        <taxon>Rhabditida</taxon>
        <taxon>Rhabditina</taxon>
        <taxon>Rhabditomorpha</taxon>
        <taxon>Strongyloidea</taxon>
        <taxon>Trichostrongylidae</taxon>
        <taxon>Haemonchus</taxon>
    </lineage>
</organism>
<dbReference type="InterPro" id="IPR019428">
    <property type="entry name" value="7TM_GPCR_serpentine_rcpt_Str"/>
</dbReference>
<evidence type="ECO:0000259" key="6">
    <source>
        <dbReference type="PROSITE" id="PS50262"/>
    </source>
</evidence>
<dbReference type="PROSITE" id="PS50262">
    <property type="entry name" value="G_PROTEIN_RECEP_F1_2"/>
    <property type="match status" value="1"/>
</dbReference>
<keyword evidence="4 5" id="KW-0472">Membrane</keyword>
<feature type="transmembrane region" description="Helical" evidence="5">
    <location>
        <begin position="278"/>
        <end position="298"/>
    </location>
</feature>
<feature type="transmembrane region" description="Helical" evidence="5">
    <location>
        <begin position="12"/>
        <end position="32"/>
    </location>
</feature>
<dbReference type="Gene3D" id="1.20.1070.10">
    <property type="entry name" value="Rhodopsin 7-helix transmembrane proteins"/>
    <property type="match status" value="1"/>
</dbReference>
<evidence type="ECO:0000256" key="1">
    <source>
        <dbReference type="ARBA" id="ARBA00004370"/>
    </source>
</evidence>
<name>A0A7I4YJV0_HAECO</name>
<reference evidence="8" key="1">
    <citation type="submission" date="2020-12" db="UniProtKB">
        <authorList>
            <consortium name="WormBaseParasite"/>
        </authorList>
    </citation>
    <scope>IDENTIFICATION</scope>
    <source>
        <strain evidence="8">MHco3</strain>
    </source>
</reference>
<evidence type="ECO:0000313" key="7">
    <source>
        <dbReference type="Proteomes" id="UP000025227"/>
    </source>
</evidence>
<feature type="transmembrane region" description="Helical" evidence="5">
    <location>
        <begin position="88"/>
        <end position="111"/>
    </location>
</feature>
<feature type="transmembrane region" description="Helical" evidence="5">
    <location>
        <begin position="240"/>
        <end position="266"/>
    </location>
</feature>
<dbReference type="WBParaSite" id="HCON_00099958-00001">
    <property type="protein sequence ID" value="HCON_00099958-00001"/>
    <property type="gene ID" value="HCON_00099958"/>
</dbReference>
<dbReference type="OMA" id="CIMTIQY"/>
<feature type="transmembrane region" description="Helical" evidence="5">
    <location>
        <begin position="44"/>
        <end position="68"/>
    </location>
</feature>
<dbReference type="PANTHER" id="PTHR22943:SF248">
    <property type="entry name" value="SEVEN TM RECEPTOR"/>
    <property type="match status" value="1"/>
</dbReference>
<dbReference type="AlphaFoldDB" id="A0A7I4YJV0"/>
<comment type="subcellular location">
    <subcellularLocation>
        <location evidence="1">Membrane</location>
    </subcellularLocation>
</comment>
<evidence type="ECO:0000256" key="2">
    <source>
        <dbReference type="ARBA" id="ARBA00022692"/>
    </source>
</evidence>
<evidence type="ECO:0000256" key="3">
    <source>
        <dbReference type="ARBA" id="ARBA00022989"/>
    </source>
</evidence>
<feature type="domain" description="G-protein coupled receptors family 1 profile" evidence="6">
    <location>
        <begin position="23"/>
        <end position="294"/>
    </location>
</feature>
<sequence length="344" mass="38943">MIQARDDPVSVTIYINSALSLFFNILLLIVYFRCPLKKIKSYKYFFLLTVLEDFIFTASFVLLIPLVVSNSSFIIFFATGVDSGRIPGSTLLSIFTLSFFTSLVLVTNSFLYRYLQLCRNDLFQRCSVKKTILIACLINLIITFNIAIAMYKVFWPDEEFVQLVTSTVSLPGVDIRTAAFIGFSLTNNLNTIDLLLLADLVVTVVLMVLVNVFCAKEIVSFLRNASSQSKTFMANQRHMFILLLLQTACPLVFLQIPWFFSVVLLFCGISTNTFTTGIISISISLYPISNPIVIMAFMKDYRNCILTNLKLRNPSQHMTERLVHRNVLVVDTLQTASLRTSPSR</sequence>
<dbReference type="GO" id="GO:0016020">
    <property type="term" value="C:membrane"/>
    <property type="evidence" value="ECO:0007669"/>
    <property type="project" value="UniProtKB-SubCell"/>
</dbReference>
<keyword evidence="2 5" id="KW-0812">Transmembrane</keyword>
<keyword evidence="3 5" id="KW-1133">Transmembrane helix</keyword>
<accession>A0A7I4YJV0</accession>
<evidence type="ECO:0000256" key="4">
    <source>
        <dbReference type="ARBA" id="ARBA00023136"/>
    </source>
</evidence>
<evidence type="ECO:0000313" key="8">
    <source>
        <dbReference type="WBParaSite" id="HCON_00099958-00001"/>
    </source>
</evidence>
<dbReference type="PANTHER" id="PTHR22943">
    <property type="entry name" value="7-TRANSMEMBRANE DOMAIN RECEPTOR C.ELEGANS"/>
    <property type="match status" value="1"/>
</dbReference>
<dbReference type="Pfam" id="PF10326">
    <property type="entry name" value="7TM_GPCR_Str"/>
    <property type="match status" value="1"/>
</dbReference>
<proteinExistence type="predicted"/>
<feature type="transmembrane region" description="Helical" evidence="5">
    <location>
        <begin position="194"/>
        <end position="219"/>
    </location>
</feature>
<evidence type="ECO:0000256" key="5">
    <source>
        <dbReference type="SAM" id="Phobius"/>
    </source>
</evidence>
<dbReference type="InterPro" id="IPR017452">
    <property type="entry name" value="GPCR_Rhodpsn_7TM"/>
</dbReference>
<keyword evidence="7" id="KW-1185">Reference proteome</keyword>
<protein>
    <submittedName>
        <fullName evidence="8">G_PROTEIN_RECEP_F1_2 domain-containing protein</fullName>
    </submittedName>
</protein>